<protein>
    <submittedName>
        <fullName evidence="2">Uncharacterized protein</fullName>
    </submittedName>
</protein>
<reference evidence="2 3" key="1">
    <citation type="journal article" date="2016" name="Nat. Commun.">
        <title>Thousands of microbial genomes shed light on interconnected biogeochemical processes in an aquifer system.</title>
        <authorList>
            <person name="Anantharaman K."/>
            <person name="Brown C.T."/>
            <person name="Hug L.A."/>
            <person name="Sharon I."/>
            <person name="Castelle C.J."/>
            <person name="Probst A.J."/>
            <person name="Thomas B.C."/>
            <person name="Singh A."/>
            <person name="Wilkins M.J."/>
            <person name="Karaoz U."/>
            <person name="Brodie E.L."/>
            <person name="Williams K.H."/>
            <person name="Hubbard S.S."/>
            <person name="Banfield J.F."/>
        </authorList>
    </citation>
    <scope>NUCLEOTIDE SEQUENCE [LARGE SCALE GENOMIC DNA]</scope>
</reference>
<feature type="transmembrane region" description="Helical" evidence="1">
    <location>
        <begin position="6"/>
        <end position="25"/>
    </location>
</feature>
<keyword evidence="1" id="KW-0812">Transmembrane</keyword>
<keyword evidence="1" id="KW-1133">Transmembrane helix</keyword>
<proteinExistence type="predicted"/>
<dbReference type="AlphaFoldDB" id="A0A1F6CMM3"/>
<gene>
    <name evidence="2" type="ORF">A2763_01650</name>
</gene>
<comment type="caution">
    <text evidence="2">The sequence shown here is derived from an EMBL/GenBank/DDBJ whole genome shotgun (WGS) entry which is preliminary data.</text>
</comment>
<feature type="transmembrane region" description="Helical" evidence="1">
    <location>
        <begin position="77"/>
        <end position="97"/>
    </location>
</feature>
<evidence type="ECO:0000313" key="3">
    <source>
        <dbReference type="Proteomes" id="UP000178370"/>
    </source>
</evidence>
<keyword evidence="1" id="KW-0472">Membrane</keyword>
<dbReference type="Proteomes" id="UP000178370">
    <property type="component" value="Unassembled WGS sequence"/>
</dbReference>
<dbReference type="EMBL" id="MFKV01000014">
    <property type="protein sequence ID" value="OGG50459.1"/>
    <property type="molecule type" value="Genomic_DNA"/>
</dbReference>
<evidence type="ECO:0000313" key="2">
    <source>
        <dbReference type="EMBL" id="OGG50459.1"/>
    </source>
</evidence>
<sequence length="98" mass="11325">MSVLILEILTLVIAAVTIYFGIKILRQSDEEFIEEGERKAREIAKREKRSEESVMKQFVSPLKVNTRSWRLYMGGRGIALGFVLIVAFFAILIYHLYT</sequence>
<evidence type="ECO:0000256" key="1">
    <source>
        <dbReference type="SAM" id="Phobius"/>
    </source>
</evidence>
<accession>A0A1F6CMM3</accession>
<name>A0A1F6CMM3_9BACT</name>
<dbReference type="STRING" id="1798482.A2763_01650"/>
<organism evidence="2 3">
    <name type="scientific">Candidatus Kaiserbacteria bacterium RIFCSPHIGHO2_01_FULL_54_36</name>
    <dbReference type="NCBI Taxonomy" id="1798482"/>
    <lineage>
        <taxon>Bacteria</taxon>
        <taxon>Candidatus Kaiseribacteriota</taxon>
    </lineage>
</organism>